<feature type="compositionally biased region" description="Polar residues" evidence="3">
    <location>
        <begin position="58"/>
        <end position="69"/>
    </location>
</feature>
<dbReference type="InterPro" id="IPR036388">
    <property type="entry name" value="WH-like_DNA-bd_sf"/>
</dbReference>
<evidence type="ECO:0000259" key="4">
    <source>
        <dbReference type="PROSITE" id="PS51504"/>
    </source>
</evidence>
<evidence type="ECO:0000313" key="5">
    <source>
        <dbReference type="EMBL" id="CAC5392610.1"/>
    </source>
</evidence>
<keyword evidence="2" id="KW-0539">Nucleus</keyword>
<dbReference type="GO" id="GO:0030527">
    <property type="term" value="F:structural constituent of chromatin"/>
    <property type="evidence" value="ECO:0007669"/>
    <property type="project" value="InterPro"/>
</dbReference>
<gene>
    <name evidence="5" type="ORF">MCOR_27538</name>
</gene>
<evidence type="ECO:0000313" key="6">
    <source>
        <dbReference type="Proteomes" id="UP000507470"/>
    </source>
</evidence>
<dbReference type="InterPro" id="IPR036390">
    <property type="entry name" value="WH_DNA-bd_sf"/>
</dbReference>
<name>A0A6J8CC66_MYTCO</name>
<dbReference type="Proteomes" id="UP000507470">
    <property type="component" value="Unassembled WGS sequence"/>
</dbReference>
<comment type="subcellular location">
    <subcellularLocation>
        <location evidence="2">Nucleus</location>
    </subcellularLocation>
</comment>
<feature type="compositionally biased region" description="Basic residues" evidence="3">
    <location>
        <begin position="86"/>
        <end position="102"/>
    </location>
</feature>
<dbReference type="GO" id="GO:0005634">
    <property type="term" value="C:nucleus"/>
    <property type="evidence" value="ECO:0007669"/>
    <property type="project" value="UniProtKB-SubCell"/>
</dbReference>
<sequence length="168" mass="18361">MSDAPVVVKTQLSHQRRKLAKTKESSYSSKIQRDANFNVGSDAKTVNTHLKLALKSGVKSNSLKQSKGTGASGSFKIGEVKPAKSQQRKQLPKAKPKRRQRHLKDCTKKPAAKKPAGEKKEKPKAKKPVKRNPKAKSAKKDKITKKTKAAAKTKEGKDPKEEVNGGSI</sequence>
<feature type="compositionally biased region" description="Basic and acidic residues" evidence="3">
    <location>
        <begin position="152"/>
        <end position="168"/>
    </location>
</feature>
<evidence type="ECO:0000256" key="1">
    <source>
        <dbReference type="ARBA" id="ARBA00023125"/>
    </source>
</evidence>
<dbReference type="SUPFAM" id="SSF46785">
    <property type="entry name" value="Winged helix' DNA-binding domain"/>
    <property type="match status" value="1"/>
</dbReference>
<keyword evidence="6" id="KW-1185">Reference proteome</keyword>
<dbReference type="PRINTS" id="PR00624">
    <property type="entry name" value="HISTONEH5"/>
</dbReference>
<dbReference type="EMBL" id="CACVKT020005002">
    <property type="protein sequence ID" value="CAC5392610.1"/>
    <property type="molecule type" value="Genomic_DNA"/>
</dbReference>
<comment type="similarity">
    <text evidence="2">Belongs to the histone H1/H5 family.</text>
</comment>
<organism evidence="5 6">
    <name type="scientific">Mytilus coruscus</name>
    <name type="common">Sea mussel</name>
    <dbReference type="NCBI Taxonomy" id="42192"/>
    <lineage>
        <taxon>Eukaryota</taxon>
        <taxon>Metazoa</taxon>
        <taxon>Spiralia</taxon>
        <taxon>Lophotrochozoa</taxon>
        <taxon>Mollusca</taxon>
        <taxon>Bivalvia</taxon>
        <taxon>Autobranchia</taxon>
        <taxon>Pteriomorphia</taxon>
        <taxon>Mytilida</taxon>
        <taxon>Mytiloidea</taxon>
        <taxon>Mytilidae</taxon>
        <taxon>Mytilinae</taxon>
        <taxon>Mytilus</taxon>
    </lineage>
</organism>
<dbReference type="InterPro" id="IPR005818">
    <property type="entry name" value="Histone_H1/H5_H15"/>
</dbReference>
<reference evidence="5 6" key="1">
    <citation type="submission" date="2020-06" db="EMBL/GenBank/DDBJ databases">
        <authorList>
            <person name="Li R."/>
            <person name="Bekaert M."/>
        </authorList>
    </citation>
    <scope>NUCLEOTIDE SEQUENCE [LARGE SCALE GENOMIC DNA]</scope>
    <source>
        <strain evidence="6">wild</strain>
    </source>
</reference>
<protein>
    <submittedName>
        <fullName evidence="5">H1_5</fullName>
    </submittedName>
</protein>
<dbReference type="GO" id="GO:0003677">
    <property type="term" value="F:DNA binding"/>
    <property type="evidence" value="ECO:0007669"/>
    <property type="project" value="UniProtKB-KW"/>
</dbReference>
<feature type="domain" description="H15" evidence="4">
    <location>
        <begin position="1"/>
        <end position="79"/>
    </location>
</feature>
<dbReference type="Gene3D" id="1.10.10.10">
    <property type="entry name" value="Winged helix-like DNA-binding domain superfamily/Winged helix DNA-binding domain"/>
    <property type="match status" value="1"/>
</dbReference>
<dbReference type="AlphaFoldDB" id="A0A6J8CC66"/>
<dbReference type="PROSITE" id="PS51504">
    <property type="entry name" value="H15"/>
    <property type="match status" value="1"/>
</dbReference>
<evidence type="ECO:0000256" key="3">
    <source>
        <dbReference type="SAM" id="MobiDB-lite"/>
    </source>
</evidence>
<accession>A0A6J8CC66</accession>
<feature type="compositionally biased region" description="Basic residues" evidence="3">
    <location>
        <begin position="122"/>
        <end position="151"/>
    </location>
</feature>
<feature type="region of interest" description="Disordered" evidence="3">
    <location>
        <begin position="1"/>
        <end position="29"/>
    </location>
</feature>
<feature type="region of interest" description="Disordered" evidence="3">
    <location>
        <begin position="55"/>
        <end position="168"/>
    </location>
</feature>
<dbReference type="GO" id="GO:0006334">
    <property type="term" value="P:nucleosome assembly"/>
    <property type="evidence" value="ECO:0007669"/>
    <property type="project" value="InterPro"/>
</dbReference>
<dbReference type="OrthoDB" id="1110759at2759"/>
<evidence type="ECO:0000256" key="2">
    <source>
        <dbReference type="RuleBase" id="RU003894"/>
    </source>
</evidence>
<keyword evidence="2" id="KW-0158">Chromosome</keyword>
<dbReference type="GO" id="GO:0000786">
    <property type="term" value="C:nucleosome"/>
    <property type="evidence" value="ECO:0007669"/>
    <property type="project" value="InterPro"/>
</dbReference>
<keyword evidence="1 2" id="KW-0238">DNA-binding</keyword>
<dbReference type="InterPro" id="IPR005819">
    <property type="entry name" value="H1/H5"/>
</dbReference>
<dbReference type="Pfam" id="PF00538">
    <property type="entry name" value="Linker_histone"/>
    <property type="match status" value="1"/>
</dbReference>
<proteinExistence type="inferred from homology"/>